<evidence type="ECO:0000313" key="2">
    <source>
        <dbReference type="EMBL" id="VTZ75240.1"/>
    </source>
</evidence>
<reference evidence="3 4" key="1">
    <citation type="journal article" date="2014" name="BMC Biol.">
        <title>A comprehensive evaluation of rodent malaria parasite genomes and gene expression.</title>
        <authorList>
            <person name="Otto T.D."/>
            <person name="Bohme U."/>
            <person name="Jackson A.P."/>
            <person name="Hunt M."/>
            <person name="Franke-Fayard B."/>
            <person name="Hoeijmakers W.A."/>
            <person name="Religa A.A."/>
            <person name="Robertson L."/>
            <person name="Sanders M."/>
            <person name="Ogun S.A."/>
            <person name="Cunningham D."/>
            <person name="Erhart A."/>
            <person name="Billker O."/>
            <person name="Khan S.M."/>
            <person name="Stunnenberg H.G."/>
            <person name="Langhorne J."/>
            <person name="Holder A.A."/>
            <person name="Waters A.P."/>
            <person name="Newbold C.I."/>
            <person name="Pain A."/>
            <person name="Berriman M."/>
            <person name="Janse C.J."/>
        </authorList>
    </citation>
    <scope>NUCLEOTIDE SEQUENCE [LARGE SCALE GENOMIC DNA]</scope>
    <source>
        <strain evidence="2 3">17X</strain>
        <strain evidence="1 4">YM</strain>
    </source>
</reference>
<accession>A0A078KGY6</accession>
<dbReference type="OMA" id="IYIQIFT"/>
<proteinExistence type="predicted"/>
<dbReference type="VEuPathDB" id="PlasmoDB:PY17X_0607900"/>
<evidence type="ECO:0000313" key="1">
    <source>
        <dbReference type="EMBL" id="CDU16933.1"/>
    </source>
</evidence>
<dbReference type="VEuPathDB" id="PlasmoDB:PY02726"/>
<organism evidence="1 4">
    <name type="scientific">Plasmodium yoelii</name>
    <dbReference type="NCBI Taxonomy" id="5861"/>
    <lineage>
        <taxon>Eukaryota</taxon>
        <taxon>Sar</taxon>
        <taxon>Alveolata</taxon>
        <taxon>Apicomplexa</taxon>
        <taxon>Aconoidasida</taxon>
        <taxon>Haemosporida</taxon>
        <taxon>Plasmodiidae</taxon>
        <taxon>Plasmodium</taxon>
        <taxon>Plasmodium (Vinckeia)</taxon>
    </lineage>
</organism>
<dbReference type="VEuPathDB" id="PlasmoDB:PYYM_0607100"/>
<evidence type="ECO:0000313" key="4">
    <source>
        <dbReference type="Proteomes" id="UP000072904"/>
    </source>
</evidence>
<sequence>MFKSPKATILDLNTVKGYYNKVFTNELVLKLQKDIKIEDLIFSYSYYSNLGTENNKFDNYEISSDYLKSDEEIDQSNSNSFYKDKKFRIENEEDEPINYFDPNVSEQLFDEKIKKTFEYLNNFLKSFYTENFSNETSDTEIINYVIDTIKVEKDNNENYKICDIEFDKSEISQITLIIIAYIIKNLFDLSLGRKLIFSNENINKLLLKAIYMQNIYIQIFTLKNLKKYLTEDGEYYETTHLKMIKICIFSKSLCSFNRANDIIIRLIKENKQINEIFDYYFLKKLKKNLEQSDNIQRLRLLDLVIDCINLNNSYVYEIFKLETKPKNDSINYEQKTKDFENLIHNLYTNNNIQNFETSYNFEDKSNYTFDDVSFIDKEILKYNMDKNNLNINDICNLIKINIYKYLIIIYLKNDLLLKINVLEIFSKLAQNKYFCDAFENTYFLHIILNDLKNLDEDILHINILNSLISYSNMTPLLLNVIINAHSNCLIKKINEYISDTSCINNEKLIIGLKAFGYFFSINQVSKIFLSINPNIHVTAISTINTHAHTNVLRHAINIWIKILPYECNNSDWFKKIVHDFLFKKIIVVLKEINDTIIQINIYELLQKIINYDIAELIINEQWLIKSLQNNFDSNTYDLKMSRYNFFKSFYKAYENIIIDNSYANNIINNFLEKVPNRY</sequence>
<gene>
    <name evidence="2" type="ORF">PY17X_0607900</name>
    <name evidence="1" type="ORF">PYYM_0607100</name>
</gene>
<dbReference type="VEuPathDB" id="PlasmoDB:Py17XNL_000600636"/>
<dbReference type="EMBL" id="LM993660">
    <property type="protein sequence ID" value="VTZ75240.1"/>
    <property type="molecule type" value="Genomic_DNA"/>
</dbReference>
<evidence type="ECO:0000313" key="3">
    <source>
        <dbReference type="Proteomes" id="UP000072874"/>
    </source>
</evidence>
<dbReference type="EMBL" id="LK934634">
    <property type="protein sequence ID" value="CDU16933.1"/>
    <property type="molecule type" value="Genomic_DNA"/>
</dbReference>
<dbReference type="OrthoDB" id="376330at2759"/>
<dbReference type="GeneID" id="3829867"/>
<dbReference type="Proteomes" id="UP000072904">
    <property type="component" value="Chromosome 6"/>
</dbReference>
<dbReference type="AlphaFoldDB" id="A0A078KGY6"/>
<dbReference type="Proteomes" id="UP000072874">
    <property type="component" value="Chromosome 6"/>
</dbReference>
<name>A0A078KGY6_PLAYE</name>
<protein>
    <submittedName>
        <fullName evidence="1">Uncharacterized protein</fullName>
    </submittedName>
</protein>
<reference evidence="1" key="2">
    <citation type="submission" date="2014-05" db="EMBL/GenBank/DDBJ databases">
        <authorList>
            <person name="Aslett A.Martin."/>
            <person name="De Silva Nishadi"/>
        </authorList>
    </citation>
    <scope>NUCLEOTIDE SEQUENCE</scope>
    <source>
        <strain evidence="1">YM</strain>
    </source>
</reference>
<dbReference type="RefSeq" id="XP_730643.1">
    <property type="nucleotide sequence ID" value="XM_725550.1"/>
</dbReference>
<dbReference type="KEGG" id="pyo:PY17X_0607900"/>
<reference evidence="2" key="4">
    <citation type="submission" date="2019-05" db="EMBL/GenBank/DDBJ databases">
        <authorList>
            <consortium name="Pathogen Informatics"/>
        </authorList>
    </citation>
    <scope>NUCLEOTIDE SEQUENCE</scope>
    <source>
        <strain evidence="2">17X</strain>
    </source>
</reference>
<reference evidence="2" key="3">
    <citation type="submission" date="2014-05" db="EMBL/GenBank/DDBJ databases">
        <authorList>
            <person name="Aslett M.A."/>
            <person name="De Silva N."/>
        </authorList>
    </citation>
    <scope>NUCLEOTIDE SEQUENCE</scope>
    <source>
        <strain evidence="2">17X</strain>
    </source>
</reference>